<feature type="domain" description="DUF6699" evidence="2">
    <location>
        <begin position="75"/>
        <end position="209"/>
    </location>
</feature>
<dbReference type="OrthoDB" id="21474at2759"/>
<dbReference type="STRING" id="670580.A0A1X6MIT9"/>
<dbReference type="Pfam" id="PF20415">
    <property type="entry name" value="DUF6699"/>
    <property type="match status" value="1"/>
</dbReference>
<dbReference type="AlphaFoldDB" id="A0A1X6MIT9"/>
<evidence type="ECO:0000313" key="3">
    <source>
        <dbReference type="EMBL" id="OSX56255.1"/>
    </source>
</evidence>
<dbReference type="InterPro" id="IPR046522">
    <property type="entry name" value="DUF6699"/>
</dbReference>
<keyword evidence="4" id="KW-1185">Reference proteome</keyword>
<dbReference type="GeneID" id="36332490"/>
<feature type="compositionally biased region" description="Low complexity" evidence="1">
    <location>
        <begin position="265"/>
        <end position="282"/>
    </location>
</feature>
<reference evidence="3 4" key="1">
    <citation type="submission" date="2017-04" db="EMBL/GenBank/DDBJ databases">
        <title>Genome Sequence of the Model Brown-Rot Fungus Postia placenta SB12.</title>
        <authorList>
            <consortium name="DOE Joint Genome Institute"/>
            <person name="Gaskell J."/>
            <person name="Kersten P."/>
            <person name="Larrondo L.F."/>
            <person name="Canessa P."/>
            <person name="Martinez D."/>
            <person name="Hibbett D."/>
            <person name="Schmoll M."/>
            <person name="Kubicek C.P."/>
            <person name="Martinez A.T."/>
            <person name="Yadav J."/>
            <person name="Master E."/>
            <person name="Magnuson J.K."/>
            <person name="James T."/>
            <person name="Yaver D."/>
            <person name="Berka R."/>
            <person name="Labutti K."/>
            <person name="Lipzen A."/>
            <person name="Aerts A."/>
            <person name="Barry K."/>
            <person name="Henrissat B."/>
            <person name="Blanchette R."/>
            <person name="Grigoriev I."/>
            <person name="Cullen D."/>
        </authorList>
    </citation>
    <scope>NUCLEOTIDE SEQUENCE [LARGE SCALE GENOMIC DNA]</scope>
    <source>
        <strain evidence="3 4">MAD-698-R-SB12</strain>
    </source>
</reference>
<protein>
    <recommendedName>
        <fullName evidence="2">DUF6699 domain-containing protein</fullName>
    </recommendedName>
</protein>
<dbReference type="Proteomes" id="UP000194127">
    <property type="component" value="Unassembled WGS sequence"/>
</dbReference>
<evidence type="ECO:0000313" key="4">
    <source>
        <dbReference type="Proteomes" id="UP000194127"/>
    </source>
</evidence>
<evidence type="ECO:0000259" key="2">
    <source>
        <dbReference type="Pfam" id="PF20415"/>
    </source>
</evidence>
<feature type="compositionally biased region" description="Basic and acidic residues" evidence="1">
    <location>
        <begin position="241"/>
        <end position="254"/>
    </location>
</feature>
<feature type="compositionally biased region" description="Basic residues" evidence="1">
    <location>
        <begin position="255"/>
        <end position="264"/>
    </location>
</feature>
<accession>A0A1X6MIT9</accession>
<evidence type="ECO:0000256" key="1">
    <source>
        <dbReference type="SAM" id="MobiDB-lite"/>
    </source>
</evidence>
<feature type="region of interest" description="Disordered" evidence="1">
    <location>
        <begin position="1"/>
        <end position="20"/>
    </location>
</feature>
<gene>
    <name evidence="3" type="ORF">POSPLADRAFT_1160393</name>
</gene>
<organism evidence="3 4">
    <name type="scientific">Postia placenta MAD-698-R-SB12</name>
    <dbReference type="NCBI Taxonomy" id="670580"/>
    <lineage>
        <taxon>Eukaryota</taxon>
        <taxon>Fungi</taxon>
        <taxon>Dikarya</taxon>
        <taxon>Basidiomycota</taxon>
        <taxon>Agaricomycotina</taxon>
        <taxon>Agaricomycetes</taxon>
        <taxon>Polyporales</taxon>
        <taxon>Adustoporiaceae</taxon>
        <taxon>Rhodonia</taxon>
    </lineage>
</organism>
<sequence length="291" mass="32523">MPQQPPQQAPPPAAAPPPRIVRPHDAIEVDKVDRFAEGPHYGPVLDPMLVKKVKARVEVNPLLMPPPDAEDRDYIKWNMLFSTAQCVRSSDPPHRSWSNGRSAPATWPRVTSLRLMSRSIPWPIEVPASDPLLGVTCGDVIEAVHAYMNGRVSQRQFDLAPESQKRILSEAFYHNRSTAHGVPGGRLPQTLLRFDWLGQDTMFGGIVANEGFVKELCRGALPCIFELKCLRRYPMSEREIQEQEAREAEAEAGTRTRRRTRSRVTSRATSRATSRPPSSRATTVESGSSEE</sequence>
<name>A0A1X6MIT9_9APHY</name>
<dbReference type="EMBL" id="KZ110614">
    <property type="protein sequence ID" value="OSX56255.1"/>
    <property type="molecule type" value="Genomic_DNA"/>
</dbReference>
<dbReference type="RefSeq" id="XP_024333049.1">
    <property type="nucleotide sequence ID" value="XM_024487541.1"/>
</dbReference>
<feature type="region of interest" description="Disordered" evidence="1">
    <location>
        <begin position="241"/>
        <end position="291"/>
    </location>
</feature>
<proteinExistence type="predicted"/>